<keyword evidence="2" id="KW-1185">Reference proteome</keyword>
<dbReference type="Proteomes" id="UP001152888">
    <property type="component" value="Unassembled WGS sequence"/>
</dbReference>
<comment type="caution">
    <text evidence="1">The sequence shown here is derived from an EMBL/GenBank/DDBJ whole genome shotgun (WGS) entry which is preliminary data.</text>
</comment>
<sequence>MRVKNLEPGHLAILEQDWIISPVGATRNFESDLD</sequence>
<dbReference type="EMBL" id="CAKOFQ010006794">
    <property type="protein sequence ID" value="CAH1972028.1"/>
    <property type="molecule type" value="Genomic_DNA"/>
</dbReference>
<gene>
    <name evidence="1" type="ORF">ACAOBT_LOCUS9772</name>
</gene>
<dbReference type="AlphaFoldDB" id="A0A9P0KE23"/>
<protein>
    <submittedName>
        <fullName evidence="1">Uncharacterized protein</fullName>
    </submittedName>
</protein>
<accession>A0A9P0KE23</accession>
<organism evidence="1 2">
    <name type="scientific">Acanthoscelides obtectus</name>
    <name type="common">Bean weevil</name>
    <name type="synonym">Bruchus obtectus</name>
    <dbReference type="NCBI Taxonomy" id="200917"/>
    <lineage>
        <taxon>Eukaryota</taxon>
        <taxon>Metazoa</taxon>
        <taxon>Ecdysozoa</taxon>
        <taxon>Arthropoda</taxon>
        <taxon>Hexapoda</taxon>
        <taxon>Insecta</taxon>
        <taxon>Pterygota</taxon>
        <taxon>Neoptera</taxon>
        <taxon>Endopterygota</taxon>
        <taxon>Coleoptera</taxon>
        <taxon>Polyphaga</taxon>
        <taxon>Cucujiformia</taxon>
        <taxon>Chrysomeloidea</taxon>
        <taxon>Chrysomelidae</taxon>
        <taxon>Bruchinae</taxon>
        <taxon>Bruchini</taxon>
        <taxon>Acanthoscelides</taxon>
    </lineage>
</organism>
<evidence type="ECO:0000313" key="1">
    <source>
        <dbReference type="EMBL" id="CAH1972028.1"/>
    </source>
</evidence>
<name>A0A9P0KE23_ACAOB</name>
<reference evidence="1" key="1">
    <citation type="submission" date="2022-03" db="EMBL/GenBank/DDBJ databases">
        <authorList>
            <person name="Sayadi A."/>
        </authorList>
    </citation>
    <scope>NUCLEOTIDE SEQUENCE</scope>
</reference>
<evidence type="ECO:0000313" key="2">
    <source>
        <dbReference type="Proteomes" id="UP001152888"/>
    </source>
</evidence>
<proteinExistence type="predicted"/>